<name>A0A926EVN0_9FIRM</name>
<dbReference type="GO" id="GO:0097367">
    <property type="term" value="F:carbohydrate derivative binding"/>
    <property type="evidence" value="ECO:0007669"/>
    <property type="project" value="InterPro"/>
</dbReference>
<dbReference type="InterPro" id="IPR009057">
    <property type="entry name" value="Homeodomain-like_sf"/>
</dbReference>
<dbReference type="SUPFAM" id="SSF46689">
    <property type="entry name" value="Homeodomain-like"/>
    <property type="match status" value="1"/>
</dbReference>
<dbReference type="Proteomes" id="UP000601171">
    <property type="component" value="Unassembled WGS sequence"/>
</dbReference>
<evidence type="ECO:0000313" key="3">
    <source>
        <dbReference type="Proteomes" id="UP000601171"/>
    </source>
</evidence>
<dbReference type="InterPro" id="IPR000281">
    <property type="entry name" value="HTH_RpiR"/>
</dbReference>
<dbReference type="Gene3D" id="1.10.10.10">
    <property type="entry name" value="Winged helix-like DNA-binding domain superfamily/Winged helix DNA-binding domain"/>
    <property type="match status" value="1"/>
</dbReference>
<accession>A0A926EVN0</accession>
<sequence>MEEVLYKLLNIVNNNSSGDTEYSIAMGLLKNIGAIGKLSIEQMADKCYTSTASLSRFCRKLGFSNYSLFKSSFNQNPSELLMSSDHNVYYSHLMSEQKIINRVIEKQINILSTFKEEIDANCISEIIDEINNAEAIYLICNKEVQASIFDFQYKMLLAGKYVEYRRSDWIQSYSTKPHSLRIQINIFTVEGYSSMHSNIIGIDIAERINSKDKRLVDLKVIITDEVPIITTKNNRNMEDGKNCSMILSTFLKILSIAYSEKYVLSKRSKK</sequence>
<proteinExistence type="predicted"/>
<gene>
    <name evidence="2" type="ORF">H8707_02260</name>
</gene>
<dbReference type="PROSITE" id="PS51071">
    <property type="entry name" value="HTH_RPIR"/>
    <property type="match status" value="1"/>
</dbReference>
<dbReference type="AlphaFoldDB" id="A0A926EVN0"/>
<comment type="caution">
    <text evidence="2">The sequence shown here is derived from an EMBL/GenBank/DDBJ whole genome shotgun (WGS) entry which is preliminary data.</text>
</comment>
<evidence type="ECO:0000259" key="1">
    <source>
        <dbReference type="PROSITE" id="PS51071"/>
    </source>
</evidence>
<organism evidence="2 3">
    <name type="scientific">Paratissierella segnis</name>
    <dbReference type="NCBI Taxonomy" id="2763679"/>
    <lineage>
        <taxon>Bacteria</taxon>
        <taxon>Bacillati</taxon>
        <taxon>Bacillota</taxon>
        <taxon>Tissierellia</taxon>
        <taxon>Tissierellales</taxon>
        <taxon>Tissierellaceae</taxon>
        <taxon>Paratissierella</taxon>
    </lineage>
</organism>
<dbReference type="GO" id="GO:0003677">
    <property type="term" value="F:DNA binding"/>
    <property type="evidence" value="ECO:0007669"/>
    <property type="project" value="InterPro"/>
</dbReference>
<protein>
    <submittedName>
        <fullName evidence="2">MurR/RpiR family transcriptional regulator</fullName>
    </submittedName>
</protein>
<dbReference type="PANTHER" id="PTHR30514:SF1">
    <property type="entry name" value="HTH-TYPE TRANSCRIPTIONAL REGULATOR HEXR-RELATED"/>
    <property type="match status" value="1"/>
</dbReference>
<dbReference type="RefSeq" id="WP_262428536.1">
    <property type="nucleotide sequence ID" value="NZ_JACRTG010000007.1"/>
</dbReference>
<dbReference type="InterPro" id="IPR047640">
    <property type="entry name" value="RpiR-like"/>
</dbReference>
<evidence type="ECO:0000313" key="2">
    <source>
        <dbReference type="EMBL" id="MBC8587065.1"/>
    </source>
</evidence>
<dbReference type="EMBL" id="JACRTG010000007">
    <property type="protein sequence ID" value="MBC8587065.1"/>
    <property type="molecule type" value="Genomic_DNA"/>
</dbReference>
<dbReference type="GO" id="GO:0003700">
    <property type="term" value="F:DNA-binding transcription factor activity"/>
    <property type="evidence" value="ECO:0007669"/>
    <property type="project" value="InterPro"/>
</dbReference>
<dbReference type="PANTHER" id="PTHR30514">
    <property type="entry name" value="GLUCOKINASE"/>
    <property type="match status" value="1"/>
</dbReference>
<dbReference type="Pfam" id="PF01418">
    <property type="entry name" value="HTH_6"/>
    <property type="match status" value="1"/>
</dbReference>
<reference evidence="2" key="1">
    <citation type="submission" date="2020-08" db="EMBL/GenBank/DDBJ databases">
        <title>Genome public.</title>
        <authorList>
            <person name="Liu C."/>
            <person name="Sun Q."/>
        </authorList>
    </citation>
    <scope>NUCLEOTIDE SEQUENCE</scope>
    <source>
        <strain evidence="2">BX21</strain>
    </source>
</reference>
<dbReference type="InterPro" id="IPR036388">
    <property type="entry name" value="WH-like_DNA-bd_sf"/>
</dbReference>
<feature type="domain" description="HTH rpiR-type" evidence="1">
    <location>
        <begin position="4"/>
        <end position="80"/>
    </location>
</feature>
<keyword evidence="3" id="KW-1185">Reference proteome</keyword>